<dbReference type="InterPro" id="IPR009057">
    <property type="entry name" value="Homeodomain-like_sf"/>
</dbReference>
<dbReference type="GeneID" id="93089601"/>
<dbReference type="AlphaFoldDB" id="Q0B8Y4"/>
<protein>
    <recommendedName>
        <fullName evidence="4">Integrase, catalytic region</fullName>
    </recommendedName>
</protein>
<gene>
    <name evidence="2" type="ordered locus">Bamb_3835</name>
</gene>
<evidence type="ECO:0000256" key="1">
    <source>
        <dbReference type="SAM" id="MobiDB-lite"/>
    </source>
</evidence>
<proteinExistence type="predicted"/>
<dbReference type="EMBL" id="CP000441">
    <property type="protein sequence ID" value="ABI89389.1"/>
    <property type="molecule type" value="Genomic_DNA"/>
</dbReference>
<reference evidence="2" key="1">
    <citation type="submission" date="2006-08" db="EMBL/GenBank/DDBJ databases">
        <title>Complete sequence of Chromosome 2 of Burkholderia cepacia AMMD.</title>
        <authorList>
            <consortium name="US DOE Joint Genome Institute"/>
            <person name="Copeland A."/>
            <person name="Lucas S."/>
            <person name="Lapidus A."/>
            <person name="Barry K."/>
            <person name="Detter J.C."/>
            <person name="Glavina del Rio T."/>
            <person name="Hammon N."/>
            <person name="Israni S."/>
            <person name="Pitluck S."/>
            <person name="Bruce D."/>
            <person name="Chain P."/>
            <person name="Malfatti S."/>
            <person name="Shin M."/>
            <person name="Vergez L."/>
            <person name="Schmutz J."/>
            <person name="Larimer F."/>
            <person name="Land M."/>
            <person name="Hauser L."/>
            <person name="Kyrpides N."/>
            <person name="Kim E."/>
            <person name="Parke J."/>
            <person name="Coenye T."/>
            <person name="Konstantinidis K."/>
            <person name="Ramette A."/>
            <person name="Tiedje J."/>
            <person name="Richardson P."/>
        </authorList>
    </citation>
    <scope>NUCLEOTIDE SEQUENCE</scope>
    <source>
        <strain evidence="2">AMMD</strain>
    </source>
</reference>
<dbReference type="RefSeq" id="WP_011658841.1">
    <property type="nucleotide sequence ID" value="NC_008391.1"/>
</dbReference>
<name>Q0B8Y4_BURCM</name>
<feature type="region of interest" description="Disordered" evidence="1">
    <location>
        <begin position="47"/>
        <end position="71"/>
    </location>
</feature>
<organism evidence="2 3">
    <name type="scientific">Burkholderia ambifaria (strain ATCC BAA-244 / DSM 16087 / CCUG 44356 / LMG 19182 / AMMD)</name>
    <name type="common">Burkholderia cepacia (strain AMMD)</name>
    <dbReference type="NCBI Taxonomy" id="339670"/>
    <lineage>
        <taxon>Bacteria</taxon>
        <taxon>Pseudomonadati</taxon>
        <taxon>Pseudomonadota</taxon>
        <taxon>Betaproteobacteria</taxon>
        <taxon>Burkholderiales</taxon>
        <taxon>Burkholderiaceae</taxon>
        <taxon>Burkholderia</taxon>
        <taxon>Burkholderia cepacia complex</taxon>
    </lineage>
</organism>
<evidence type="ECO:0008006" key="4">
    <source>
        <dbReference type="Google" id="ProtNLM"/>
    </source>
</evidence>
<sequence>MTMRELDRFKVTQDVAAGKLKPSRAAERLELTTWQVRRMVARLREHGPASWVSGHRTKSGNRRPAPRPSDQALSIIRDRYADFGPTSACEKLWECHGFRSAKELTRTSGPRHADKRKRPAAPGLFLQRCTTERAMRHATSVFSWRYEI</sequence>
<evidence type="ECO:0000313" key="3">
    <source>
        <dbReference type="Proteomes" id="UP000000662"/>
    </source>
</evidence>
<accession>Q0B8Y4</accession>
<dbReference type="PATRIC" id="fig|339670.21.peg.4087"/>
<feature type="compositionally biased region" description="Basic residues" evidence="1">
    <location>
        <begin position="55"/>
        <end position="65"/>
    </location>
</feature>
<keyword evidence="3" id="KW-1185">Reference proteome</keyword>
<dbReference type="KEGG" id="bam:Bamb_3835"/>
<evidence type="ECO:0000313" key="2">
    <source>
        <dbReference type="EMBL" id="ABI89389.1"/>
    </source>
</evidence>
<dbReference type="SUPFAM" id="SSF46689">
    <property type="entry name" value="Homeodomain-like"/>
    <property type="match status" value="1"/>
</dbReference>
<dbReference type="Proteomes" id="UP000000662">
    <property type="component" value="Chromosome 2"/>
</dbReference>
<dbReference type="eggNOG" id="COG3415">
    <property type="taxonomic scope" value="Bacteria"/>
</dbReference>